<dbReference type="InterPro" id="IPR008311">
    <property type="entry name" value="UCP028101"/>
</dbReference>
<dbReference type="Pfam" id="PF07433">
    <property type="entry name" value="DUF1513"/>
    <property type="match status" value="1"/>
</dbReference>
<evidence type="ECO:0000256" key="1">
    <source>
        <dbReference type="SAM" id="SignalP"/>
    </source>
</evidence>
<keyword evidence="3" id="KW-1185">Reference proteome</keyword>
<accession>A0ABX1E249</accession>
<dbReference type="RefSeq" id="WP_168029969.1">
    <property type="nucleotide sequence ID" value="NZ_JAAVNE010000013.1"/>
</dbReference>
<dbReference type="Proteomes" id="UP000787635">
    <property type="component" value="Unassembled WGS sequence"/>
</dbReference>
<dbReference type="PIRSF" id="PIRSF028101">
    <property type="entry name" value="UCP028101"/>
    <property type="match status" value="1"/>
</dbReference>
<dbReference type="Gene3D" id="2.130.10.10">
    <property type="entry name" value="YVTN repeat-like/Quinoprotein amine dehydrogenase"/>
    <property type="match status" value="1"/>
</dbReference>
<organism evidence="2 3">
    <name type="scientific">Falsiroseomonas selenitidurans</name>
    <dbReference type="NCBI Taxonomy" id="2716335"/>
    <lineage>
        <taxon>Bacteria</taxon>
        <taxon>Pseudomonadati</taxon>
        <taxon>Pseudomonadota</taxon>
        <taxon>Alphaproteobacteria</taxon>
        <taxon>Acetobacterales</taxon>
        <taxon>Roseomonadaceae</taxon>
        <taxon>Falsiroseomonas</taxon>
    </lineage>
</organism>
<comment type="caution">
    <text evidence="2">The sequence shown here is derived from an EMBL/GenBank/DDBJ whole genome shotgun (WGS) entry which is preliminary data.</text>
</comment>
<protein>
    <submittedName>
        <fullName evidence="2">DUF1513 domain-containing protein</fullName>
    </submittedName>
</protein>
<proteinExistence type="predicted"/>
<dbReference type="InterPro" id="IPR015943">
    <property type="entry name" value="WD40/YVTN_repeat-like_dom_sf"/>
</dbReference>
<dbReference type="SUPFAM" id="SSF51004">
    <property type="entry name" value="C-terminal (heme d1) domain of cytochrome cd1-nitrite reductase"/>
    <property type="match status" value="1"/>
</dbReference>
<feature type="chain" id="PRO_5047229589" evidence="1">
    <location>
        <begin position="24"/>
        <end position="358"/>
    </location>
</feature>
<evidence type="ECO:0000313" key="2">
    <source>
        <dbReference type="EMBL" id="NKC31232.1"/>
    </source>
</evidence>
<sequence>MTTLPRRAALALPFLALARPAPAAEAGFLAAAADAEGRWRVAAFGADGAKRFESAMPARGHGAAVGPDGGTAVLFARRPGHFALVLDPASGALRQVVERAPGRWFCGHGAFSADGGTLWASEIDATGEGVVGVYAVRRGYARIGEFPTGGADPHDVRLAPDGASIWVANGGIRTDPRLPRTRFELEAFDSSLVRLDTGSGRLLARHRVAQDASLSLRHLALAPDGTVAIAMQHEGPRQDRPPLVALVDAAGLAVLPGPAAGWGLLDHYIGSAAASADGTLFAVTSPRGGAGLVIEAASRRVRAAFTLRDGCGVAAAPGGFLVTSGLGGGVLVAADGTQRRLENPFLAGLRWDNHMVPI</sequence>
<reference evidence="2 3" key="1">
    <citation type="submission" date="2020-03" db="EMBL/GenBank/DDBJ databases">
        <title>Roseomonas selenitidurans sp. nov. isolated from urban soil.</title>
        <authorList>
            <person name="Liu H."/>
        </authorList>
    </citation>
    <scope>NUCLEOTIDE SEQUENCE [LARGE SCALE GENOMIC DNA]</scope>
    <source>
        <strain evidence="2 3">BU-1</strain>
    </source>
</reference>
<dbReference type="InterPro" id="IPR011048">
    <property type="entry name" value="Haem_d1_sf"/>
</dbReference>
<evidence type="ECO:0000313" key="3">
    <source>
        <dbReference type="Proteomes" id="UP000787635"/>
    </source>
</evidence>
<dbReference type="EMBL" id="JAAVNE010000013">
    <property type="protein sequence ID" value="NKC31232.1"/>
    <property type="molecule type" value="Genomic_DNA"/>
</dbReference>
<keyword evidence="1" id="KW-0732">Signal</keyword>
<feature type="signal peptide" evidence="1">
    <location>
        <begin position="1"/>
        <end position="23"/>
    </location>
</feature>
<gene>
    <name evidence="2" type="ORF">HEQ75_10205</name>
</gene>
<name>A0ABX1E249_9PROT</name>